<name>A0AA41G3K0_9EURY</name>
<dbReference type="InterPro" id="IPR013611">
    <property type="entry name" value="Transp-assoc_OB_typ2"/>
</dbReference>
<dbReference type="EC" id="7.3.2.6" evidence="11"/>
<evidence type="ECO:0000256" key="14">
    <source>
        <dbReference type="ARBA" id="ARBA00050355"/>
    </source>
</evidence>
<evidence type="ECO:0000256" key="1">
    <source>
        <dbReference type="ARBA" id="ARBA00004202"/>
    </source>
</evidence>
<evidence type="ECO:0000313" key="21">
    <source>
        <dbReference type="EMBL" id="MBV0902808.1"/>
    </source>
</evidence>
<dbReference type="GO" id="GO:0015417">
    <property type="term" value="F:ABC-type polyamine transporter activity"/>
    <property type="evidence" value="ECO:0007669"/>
    <property type="project" value="InterPro"/>
</dbReference>
<evidence type="ECO:0000256" key="8">
    <source>
        <dbReference type="ARBA" id="ARBA00023136"/>
    </source>
</evidence>
<evidence type="ECO:0000259" key="20">
    <source>
        <dbReference type="PROSITE" id="PS50893"/>
    </source>
</evidence>
<dbReference type="EC" id="7.5.2.13" evidence="19"/>
<comment type="function">
    <text evidence="16">Part of the ABC transporter complex XacGHIJK involved in the uptake of xylose and arabinose. Responsible for energy coupling to the transport system.</text>
</comment>
<evidence type="ECO:0000256" key="9">
    <source>
        <dbReference type="ARBA" id="ARBA00038307"/>
    </source>
</evidence>
<protein>
    <recommendedName>
        <fullName evidence="12">Molybdate/tungstate import ATP-binding protein WtpC</fullName>
        <ecNumber evidence="11">7.3.2.6</ecNumber>
        <ecNumber evidence="19">7.5.2.13</ecNumber>
    </recommendedName>
</protein>
<evidence type="ECO:0000256" key="16">
    <source>
        <dbReference type="ARBA" id="ARBA00053454"/>
    </source>
</evidence>
<keyword evidence="2" id="KW-0813">Transport</keyword>
<dbReference type="NCBIfam" id="TIGR01187">
    <property type="entry name" value="potA"/>
    <property type="match status" value="1"/>
</dbReference>
<evidence type="ECO:0000256" key="3">
    <source>
        <dbReference type="ARBA" id="ARBA00022475"/>
    </source>
</evidence>
<evidence type="ECO:0000256" key="11">
    <source>
        <dbReference type="ARBA" id="ARBA00039025"/>
    </source>
</evidence>
<dbReference type="PANTHER" id="PTHR42781:SF4">
    <property type="entry name" value="SPERMIDINE_PUTRESCINE IMPORT ATP-BINDING PROTEIN POTA"/>
    <property type="match status" value="1"/>
</dbReference>
<dbReference type="Pfam" id="PF00005">
    <property type="entry name" value="ABC_tran"/>
    <property type="match status" value="1"/>
</dbReference>
<dbReference type="PANTHER" id="PTHR42781">
    <property type="entry name" value="SPERMIDINE/PUTRESCINE IMPORT ATP-BINDING PROTEIN POTA"/>
    <property type="match status" value="1"/>
</dbReference>
<comment type="catalytic activity">
    <reaction evidence="14">
        <text>D-xylose(out) + ATP + H2O = D-xylose(in) + ADP + phosphate + H(+)</text>
        <dbReference type="Rhea" id="RHEA:29899"/>
        <dbReference type="ChEBI" id="CHEBI:15377"/>
        <dbReference type="ChEBI" id="CHEBI:15378"/>
        <dbReference type="ChEBI" id="CHEBI:30616"/>
        <dbReference type="ChEBI" id="CHEBI:43474"/>
        <dbReference type="ChEBI" id="CHEBI:53455"/>
        <dbReference type="ChEBI" id="CHEBI:456216"/>
        <dbReference type="EC" id="7.5.2.13"/>
    </reaction>
    <physiologicalReaction direction="left-to-right" evidence="14">
        <dbReference type="Rhea" id="RHEA:29900"/>
    </physiologicalReaction>
</comment>
<evidence type="ECO:0000256" key="5">
    <source>
        <dbReference type="ARBA" id="ARBA00022741"/>
    </source>
</evidence>
<evidence type="ECO:0000256" key="19">
    <source>
        <dbReference type="ARBA" id="ARBA00066315"/>
    </source>
</evidence>
<comment type="subunit">
    <text evidence="18">The complex is composed of two ATP-binding proteins (XacJ and XacK), two transmembrane proteins (XacH and XacI) and a solute-binding protein (XacG).</text>
</comment>
<reference evidence="21" key="1">
    <citation type="submission" date="2021-06" db="EMBL/GenBank/DDBJ databases">
        <title>New haloarchaea isolates fom saline soil.</title>
        <authorList>
            <person name="Duran-Viseras A."/>
            <person name="Sanchez-Porro C.S."/>
            <person name="Ventosa A."/>
        </authorList>
    </citation>
    <scope>NUCLEOTIDE SEQUENCE</scope>
    <source>
        <strain evidence="21">JCM 18369</strain>
    </source>
</reference>
<dbReference type="InterPro" id="IPR050093">
    <property type="entry name" value="ABC_SmlMolc_Importer"/>
</dbReference>
<dbReference type="InterPro" id="IPR027417">
    <property type="entry name" value="P-loop_NTPase"/>
</dbReference>
<comment type="caution">
    <text evidence="21">The sequence shown here is derived from an EMBL/GenBank/DDBJ whole genome shotgun (WGS) entry which is preliminary data.</text>
</comment>
<dbReference type="Proteomes" id="UP001166304">
    <property type="component" value="Unassembled WGS sequence"/>
</dbReference>
<evidence type="ECO:0000256" key="13">
    <source>
        <dbReference type="ARBA" id="ARBA00047936"/>
    </source>
</evidence>
<dbReference type="InterPro" id="IPR017871">
    <property type="entry name" value="ABC_transporter-like_CS"/>
</dbReference>
<dbReference type="EMBL" id="JAHQXE010000004">
    <property type="protein sequence ID" value="MBV0902808.1"/>
    <property type="molecule type" value="Genomic_DNA"/>
</dbReference>
<comment type="subunit">
    <text evidence="10">The complex is composed of two ATP-binding proteins (WtpC), two transmembrane proteins (WtpB) and a solute-binding protein (WtpA).</text>
</comment>
<organism evidence="21 22">
    <name type="scientific">Haloarcula salina</name>
    <dbReference type="NCBI Taxonomy" id="1429914"/>
    <lineage>
        <taxon>Archaea</taxon>
        <taxon>Methanobacteriati</taxon>
        <taxon>Methanobacteriota</taxon>
        <taxon>Stenosarchaea group</taxon>
        <taxon>Halobacteria</taxon>
        <taxon>Halobacteriales</taxon>
        <taxon>Haloarculaceae</taxon>
        <taxon>Haloarcula</taxon>
    </lineage>
</organism>
<dbReference type="GO" id="GO:0016887">
    <property type="term" value="F:ATP hydrolysis activity"/>
    <property type="evidence" value="ECO:0007669"/>
    <property type="project" value="InterPro"/>
</dbReference>
<feature type="domain" description="ABC transporter" evidence="20">
    <location>
        <begin position="4"/>
        <end position="234"/>
    </location>
</feature>
<comment type="similarity">
    <text evidence="17">Belongs to the ABC transporter superfamily. Carbohydrate uptake transporter-1 (CUT1) (TC 3.A.1.1) family.</text>
</comment>
<evidence type="ECO:0000256" key="18">
    <source>
        <dbReference type="ARBA" id="ARBA00065962"/>
    </source>
</evidence>
<gene>
    <name evidence="21" type="ORF">KTS37_13520</name>
</gene>
<evidence type="ECO:0000256" key="12">
    <source>
        <dbReference type="ARBA" id="ARBA00041133"/>
    </source>
</evidence>
<dbReference type="GO" id="GO:0043190">
    <property type="term" value="C:ATP-binding cassette (ABC) transporter complex"/>
    <property type="evidence" value="ECO:0007669"/>
    <property type="project" value="InterPro"/>
</dbReference>
<dbReference type="InterPro" id="IPR003593">
    <property type="entry name" value="AAA+_ATPase"/>
</dbReference>
<proteinExistence type="inferred from homology"/>
<dbReference type="SUPFAM" id="SSF52540">
    <property type="entry name" value="P-loop containing nucleoside triphosphate hydrolases"/>
    <property type="match status" value="1"/>
</dbReference>
<evidence type="ECO:0000256" key="2">
    <source>
        <dbReference type="ARBA" id="ARBA00022448"/>
    </source>
</evidence>
<dbReference type="PROSITE" id="PS00211">
    <property type="entry name" value="ABC_TRANSPORTER_1"/>
    <property type="match status" value="1"/>
</dbReference>
<evidence type="ECO:0000256" key="17">
    <source>
        <dbReference type="ARBA" id="ARBA00061029"/>
    </source>
</evidence>
<evidence type="ECO:0000256" key="4">
    <source>
        <dbReference type="ARBA" id="ARBA00022505"/>
    </source>
</evidence>
<dbReference type="InterPro" id="IPR005893">
    <property type="entry name" value="PotA-like"/>
</dbReference>
<keyword evidence="6 21" id="KW-0067">ATP-binding</keyword>
<comment type="catalytic activity">
    <reaction evidence="13">
        <text>tungstate(in) + ATP + H2O = tungstate(out) + ADP + phosphate + H(+)</text>
        <dbReference type="Rhea" id="RHEA:35027"/>
        <dbReference type="ChEBI" id="CHEBI:15377"/>
        <dbReference type="ChEBI" id="CHEBI:15378"/>
        <dbReference type="ChEBI" id="CHEBI:30616"/>
        <dbReference type="ChEBI" id="CHEBI:43474"/>
        <dbReference type="ChEBI" id="CHEBI:46502"/>
        <dbReference type="ChEBI" id="CHEBI:456216"/>
        <dbReference type="EC" id="7.3.2.6"/>
    </reaction>
</comment>
<accession>A0AA41G3K0</accession>
<comment type="catalytic activity">
    <reaction evidence="15">
        <text>L-arabinose(out) + ATP + H2O = L-arabinose(in) + ADP + phosphate + H(+)</text>
        <dbReference type="Rhea" id="RHEA:30007"/>
        <dbReference type="ChEBI" id="CHEBI:15377"/>
        <dbReference type="ChEBI" id="CHEBI:15378"/>
        <dbReference type="ChEBI" id="CHEBI:17535"/>
        <dbReference type="ChEBI" id="CHEBI:30616"/>
        <dbReference type="ChEBI" id="CHEBI:43474"/>
        <dbReference type="ChEBI" id="CHEBI:456216"/>
        <dbReference type="EC" id="7.5.2.13"/>
    </reaction>
    <physiologicalReaction direction="left-to-right" evidence="15">
        <dbReference type="Rhea" id="RHEA:30008"/>
    </physiologicalReaction>
</comment>
<keyword evidence="8" id="KW-0472">Membrane</keyword>
<dbReference type="GO" id="GO:0005524">
    <property type="term" value="F:ATP binding"/>
    <property type="evidence" value="ECO:0007669"/>
    <property type="project" value="UniProtKB-KW"/>
</dbReference>
<evidence type="ECO:0000313" key="22">
    <source>
        <dbReference type="Proteomes" id="UP001166304"/>
    </source>
</evidence>
<dbReference type="InterPro" id="IPR008995">
    <property type="entry name" value="Mo/tungstate-bd_C_term_dom"/>
</dbReference>
<keyword evidence="22" id="KW-1185">Reference proteome</keyword>
<sequence length="371" mass="40670">MSYVEVENITKRFGDVTAVDDVSFTAEKGEFVSLLGPSGCGKTTTLRMIAGLEMPTEGTIRIDGDDVTDRPPYEREIGMVFQHYALFPHKTVGENIGFPLKMRGVPEAERRERVADVLERVRLPEVMDRSPEDLSGGQQQRVALARALVFEPDVLLMDEPLSALDRVLREQMRVEVERIQREFGITTIYVTHDQAEAFAMSDRVAVLDDGRLSQQGRPLDIYESPDSEFVANFIGQSSQLSGAVGTPDGTPVLETDAGVTFELPQSVAATTGDRLSVFLRAEKLDVSREPTGAANEFPAEIATTNYLGEKTQFFCRLEDGTELIVAKHGFTDVESFEPGDTVYVSVPPENLVVARDPGTDQQSGTAGESTA</sequence>
<dbReference type="Pfam" id="PF08402">
    <property type="entry name" value="TOBE_2"/>
    <property type="match status" value="1"/>
</dbReference>
<dbReference type="RefSeq" id="WP_162414380.1">
    <property type="nucleotide sequence ID" value="NZ_JAHQXE010000004.1"/>
</dbReference>
<comment type="subcellular location">
    <subcellularLocation>
        <location evidence="1">Cell membrane</location>
        <topology evidence="1">Peripheral membrane protein</topology>
    </subcellularLocation>
</comment>
<comment type="similarity">
    <text evidence="9">Belongs to the ABC transporter superfamily. Sulfate/tungstate importer (TC 3.A.1.6) family.</text>
</comment>
<keyword evidence="7" id="KW-1278">Translocase</keyword>
<dbReference type="AlphaFoldDB" id="A0AA41G3K0"/>
<dbReference type="Gene3D" id="3.40.50.300">
    <property type="entry name" value="P-loop containing nucleotide triphosphate hydrolases"/>
    <property type="match status" value="1"/>
</dbReference>
<keyword evidence="3" id="KW-1003">Cell membrane</keyword>
<dbReference type="GO" id="GO:1901238">
    <property type="term" value="F:ABC-type tungstate transporter activity"/>
    <property type="evidence" value="ECO:0007669"/>
    <property type="project" value="UniProtKB-EC"/>
</dbReference>
<dbReference type="PROSITE" id="PS50893">
    <property type="entry name" value="ABC_TRANSPORTER_2"/>
    <property type="match status" value="1"/>
</dbReference>
<keyword evidence="4" id="KW-0500">Molybdenum</keyword>
<dbReference type="SMART" id="SM00382">
    <property type="entry name" value="AAA"/>
    <property type="match status" value="1"/>
</dbReference>
<dbReference type="InterPro" id="IPR003439">
    <property type="entry name" value="ABC_transporter-like_ATP-bd"/>
</dbReference>
<evidence type="ECO:0000256" key="10">
    <source>
        <dbReference type="ARBA" id="ARBA00038781"/>
    </source>
</evidence>
<evidence type="ECO:0000256" key="7">
    <source>
        <dbReference type="ARBA" id="ARBA00022967"/>
    </source>
</evidence>
<evidence type="ECO:0000256" key="15">
    <source>
        <dbReference type="ARBA" id="ARBA00051890"/>
    </source>
</evidence>
<dbReference type="SUPFAM" id="SSF50331">
    <property type="entry name" value="MOP-like"/>
    <property type="match status" value="1"/>
</dbReference>
<keyword evidence="5" id="KW-0547">Nucleotide-binding</keyword>
<dbReference type="FunFam" id="3.40.50.300:FF:000042">
    <property type="entry name" value="Maltose/maltodextrin ABC transporter, ATP-binding protein"/>
    <property type="match status" value="1"/>
</dbReference>
<evidence type="ECO:0000256" key="6">
    <source>
        <dbReference type="ARBA" id="ARBA00022840"/>
    </source>
</evidence>